<sequence length="177" mass="19727">MHARNYRPVRGQAYTRKKFAKGFPPPKIVKFTMGDTKGTFEVEAKLVASKRAQVRHCALEAARIATNRLLMDKLVNDYLMQIRPYPHIILRENKMIFGAHADRLQQGMRRSFGKAIGTAARIQPGQTIITVKVKANAVDTAKESLKRGGAKLPIPCKITVEKLQSPDATNKSEMGKA</sequence>
<dbReference type="Pfam" id="PF00252">
    <property type="entry name" value="Ribosomal_L16"/>
    <property type="match status" value="1"/>
</dbReference>
<organism evidence="4 5">
    <name type="scientific">miscellaneous Crenarchaeota group-1 archaeon SG8-32-3</name>
    <dbReference type="NCBI Taxonomy" id="1685125"/>
    <lineage>
        <taxon>Archaea</taxon>
        <taxon>Candidatus Bathyarchaeota</taxon>
        <taxon>MCG-1</taxon>
    </lineage>
</organism>
<keyword evidence="3" id="KW-0687">Ribonucleoprotein</keyword>
<dbReference type="InterPro" id="IPR018255">
    <property type="entry name" value="Ribosomal_uL16_CS_euk_arc"/>
</dbReference>
<protein>
    <submittedName>
        <fullName evidence="4">Uncharacterized protein</fullName>
    </submittedName>
</protein>
<evidence type="ECO:0000313" key="5">
    <source>
        <dbReference type="Proteomes" id="UP000054016"/>
    </source>
</evidence>
<dbReference type="GO" id="GO:1990904">
    <property type="term" value="C:ribonucleoprotein complex"/>
    <property type="evidence" value="ECO:0007669"/>
    <property type="project" value="UniProtKB-KW"/>
</dbReference>
<accession>A0A0M0BS22</accession>
<dbReference type="InterPro" id="IPR001197">
    <property type="entry name" value="Ribosomal_uL16_euk_arch"/>
</dbReference>
<dbReference type="Gene3D" id="3.90.1170.10">
    <property type="entry name" value="Ribosomal protein L10e/L16"/>
    <property type="match status" value="1"/>
</dbReference>
<gene>
    <name evidence="4" type="ORF">AC478_03400</name>
</gene>
<reference evidence="5" key="1">
    <citation type="submission" date="2015-06" db="EMBL/GenBank/DDBJ databases">
        <title>New insights into the roles of widespread benthic archaea in carbon and nitrogen cycling.</title>
        <authorList>
            <person name="Lazar C.S."/>
            <person name="Baker B.J."/>
            <person name="Seitz K.W."/>
            <person name="Hyde A.S."/>
            <person name="Dick G.J."/>
            <person name="Hinrichs K.-U."/>
            <person name="Teske A.P."/>
        </authorList>
    </citation>
    <scope>NUCLEOTIDE SEQUENCE [LARGE SCALE GENOMIC DNA]</scope>
</reference>
<dbReference type="InterPro" id="IPR016180">
    <property type="entry name" value="Ribosomal_uL16_dom"/>
</dbReference>
<dbReference type="NCBIfam" id="NF003239">
    <property type="entry name" value="PRK04199.1-4"/>
    <property type="match status" value="1"/>
</dbReference>
<dbReference type="PROSITE" id="PS01257">
    <property type="entry name" value="RIBOSOMAL_L10E"/>
    <property type="match status" value="1"/>
</dbReference>
<proteinExistence type="inferred from homology"/>
<dbReference type="AlphaFoldDB" id="A0A0M0BS22"/>
<name>A0A0M0BS22_9ARCH</name>
<dbReference type="GO" id="GO:0006412">
    <property type="term" value="P:translation"/>
    <property type="evidence" value="ECO:0007669"/>
    <property type="project" value="InterPro"/>
</dbReference>
<dbReference type="InterPro" id="IPR036920">
    <property type="entry name" value="Ribosomal_uL16_sf"/>
</dbReference>
<keyword evidence="2" id="KW-0689">Ribosomal protein</keyword>
<dbReference type="CDD" id="cd01433">
    <property type="entry name" value="Ribosomal_L16_L10e"/>
    <property type="match status" value="1"/>
</dbReference>
<dbReference type="GO" id="GO:0005840">
    <property type="term" value="C:ribosome"/>
    <property type="evidence" value="ECO:0007669"/>
    <property type="project" value="UniProtKB-KW"/>
</dbReference>
<evidence type="ECO:0000256" key="2">
    <source>
        <dbReference type="ARBA" id="ARBA00022980"/>
    </source>
</evidence>
<dbReference type="GO" id="GO:0003735">
    <property type="term" value="F:structural constituent of ribosome"/>
    <property type="evidence" value="ECO:0007669"/>
    <property type="project" value="InterPro"/>
</dbReference>
<evidence type="ECO:0000313" key="4">
    <source>
        <dbReference type="EMBL" id="KON31011.1"/>
    </source>
</evidence>
<dbReference type="InterPro" id="IPR047873">
    <property type="entry name" value="Ribosomal_uL16"/>
</dbReference>
<comment type="similarity">
    <text evidence="1">Belongs to the universal ribosomal protein uL16 family.</text>
</comment>
<evidence type="ECO:0000256" key="3">
    <source>
        <dbReference type="ARBA" id="ARBA00023274"/>
    </source>
</evidence>
<dbReference type="SUPFAM" id="SSF54686">
    <property type="entry name" value="Ribosomal protein L16p/L10e"/>
    <property type="match status" value="1"/>
</dbReference>
<evidence type="ECO:0000256" key="1">
    <source>
        <dbReference type="ARBA" id="ARBA00008931"/>
    </source>
</evidence>
<dbReference type="Proteomes" id="UP000054016">
    <property type="component" value="Unassembled WGS sequence"/>
</dbReference>
<comment type="caution">
    <text evidence="4">The sequence shown here is derived from an EMBL/GenBank/DDBJ whole genome shotgun (WGS) entry which is preliminary data.</text>
</comment>
<dbReference type="EMBL" id="LFWV01000045">
    <property type="protein sequence ID" value="KON31011.1"/>
    <property type="molecule type" value="Genomic_DNA"/>
</dbReference>
<dbReference type="PIRSF" id="PIRSF005590">
    <property type="entry name" value="Ribosomal_L10"/>
    <property type="match status" value="1"/>
</dbReference>
<dbReference type="PANTHER" id="PTHR11726">
    <property type="entry name" value="60S RIBOSOMAL PROTEIN L10"/>
    <property type="match status" value="1"/>
</dbReference>